<comment type="caution">
    <text evidence="1">The sequence shown here is derived from an EMBL/GenBank/DDBJ whole genome shotgun (WGS) entry which is preliminary data.</text>
</comment>
<organism evidence="1 2">
    <name type="scientific">Symbiodinium microadriaticum</name>
    <name type="common">Dinoflagellate</name>
    <name type="synonym">Zooxanthella microadriatica</name>
    <dbReference type="NCBI Taxonomy" id="2951"/>
    <lineage>
        <taxon>Eukaryota</taxon>
        <taxon>Sar</taxon>
        <taxon>Alveolata</taxon>
        <taxon>Dinophyceae</taxon>
        <taxon>Suessiales</taxon>
        <taxon>Symbiodiniaceae</taxon>
        <taxon>Symbiodinium</taxon>
    </lineage>
</organism>
<reference evidence="1 2" key="1">
    <citation type="submission" date="2016-02" db="EMBL/GenBank/DDBJ databases">
        <title>Genome analysis of coral dinoflagellate symbionts highlights evolutionary adaptations to a symbiotic lifestyle.</title>
        <authorList>
            <person name="Aranda M."/>
            <person name="Li Y."/>
            <person name="Liew Y.J."/>
            <person name="Baumgarten S."/>
            <person name="Simakov O."/>
            <person name="Wilson M."/>
            <person name="Piel J."/>
            <person name="Ashoor H."/>
            <person name="Bougouffa S."/>
            <person name="Bajic V.B."/>
            <person name="Ryu T."/>
            <person name="Ravasi T."/>
            <person name="Bayer T."/>
            <person name="Micklem G."/>
            <person name="Kim H."/>
            <person name="Bhak J."/>
            <person name="Lajeunesse T.C."/>
            <person name="Voolstra C.R."/>
        </authorList>
    </citation>
    <scope>NUCLEOTIDE SEQUENCE [LARGE SCALE GENOMIC DNA]</scope>
    <source>
        <strain evidence="1 2">CCMP2467</strain>
    </source>
</reference>
<sequence length="253" mass="27456">MLTVARGTPFRRLWWAGAVEAVRHVGQLSHLSASSRLRAAADCPLRPVYCRCRGVDTYEHHALACPQTGLLARRATIVERAWVRVARTAVRPDEQIVSQQWLPHTTSLGVPSDDRRKLDLVVYGAAPRGSAMCCDAALVSFLTLAGQTRKVSQGGPRQLGVLGVGVGGSSGWVRHKGRGHAWTEGNGPALSSLNETNKCSAVEGTCSGKSAERQPTADARRRDELQQTMLFQWCDEATSPSLRTLGLQTASYR</sequence>
<name>A0A1Q9DD10_SYMMI</name>
<dbReference type="EMBL" id="LSRX01000596">
    <property type="protein sequence ID" value="OLP93049.1"/>
    <property type="molecule type" value="Genomic_DNA"/>
</dbReference>
<protein>
    <submittedName>
        <fullName evidence="1">Uncharacterized protein</fullName>
    </submittedName>
</protein>
<dbReference type="AlphaFoldDB" id="A0A1Q9DD10"/>
<gene>
    <name evidence="1" type="ORF">AK812_SmicGene25101</name>
</gene>
<keyword evidence="2" id="KW-1185">Reference proteome</keyword>
<evidence type="ECO:0000313" key="2">
    <source>
        <dbReference type="Proteomes" id="UP000186817"/>
    </source>
</evidence>
<accession>A0A1Q9DD10</accession>
<evidence type="ECO:0000313" key="1">
    <source>
        <dbReference type="EMBL" id="OLP93049.1"/>
    </source>
</evidence>
<dbReference type="Proteomes" id="UP000186817">
    <property type="component" value="Unassembled WGS sequence"/>
</dbReference>
<proteinExistence type="predicted"/>